<keyword evidence="3" id="KW-1185">Reference proteome</keyword>
<dbReference type="InterPro" id="IPR008538">
    <property type="entry name" value="Uma2"/>
</dbReference>
<protein>
    <recommendedName>
        <fullName evidence="1">Putative restriction endonuclease domain-containing protein</fullName>
    </recommendedName>
</protein>
<proteinExistence type="predicted"/>
<dbReference type="AlphaFoldDB" id="A0A810N2M2"/>
<dbReference type="RefSeq" id="WP_212826582.1">
    <property type="nucleotide sequence ID" value="NZ_AP023359.1"/>
</dbReference>
<dbReference type="CDD" id="cd06260">
    <property type="entry name" value="DUF820-like"/>
    <property type="match status" value="1"/>
</dbReference>
<feature type="domain" description="Putative restriction endonuclease" evidence="1">
    <location>
        <begin position="15"/>
        <end position="171"/>
    </location>
</feature>
<evidence type="ECO:0000259" key="1">
    <source>
        <dbReference type="Pfam" id="PF05685"/>
    </source>
</evidence>
<dbReference type="PANTHER" id="PTHR35400">
    <property type="entry name" value="SLR1083 PROTEIN"/>
    <property type="match status" value="1"/>
</dbReference>
<dbReference type="Gene3D" id="3.90.1570.10">
    <property type="entry name" value="tt1808, chain A"/>
    <property type="match status" value="1"/>
</dbReference>
<dbReference type="SUPFAM" id="SSF52980">
    <property type="entry name" value="Restriction endonuclease-like"/>
    <property type="match status" value="1"/>
</dbReference>
<dbReference type="PANTHER" id="PTHR35400:SF3">
    <property type="entry name" value="SLL1072 PROTEIN"/>
    <property type="match status" value="1"/>
</dbReference>
<reference evidence="2" key="1">
    <citation type="submission" date="2020-08" db="EMBL/GenBank/DDBJ databases">
        <title>Whole genome shotgun sequence of Polymorphospora rubra NBRC 101157.</title>
        <authorList>
            <person name="Komaki H."/>
            <person name="Tamura T."/>
        </authorList>
    </citation>
    <scope>NUCLEOTIDE SEQUENCE</scope>
    <source>
        <strain evidence="2">NBRC 101157</strain>
    </source>
</reference>
<dbReference type="KEGG" id="pry:Prubr_34700"/>
<name>A0A810N2M2_9ACTN</name>
<dbReference type="Proteomes" id="UP000680866">
    <property type="component" value="Chromosome"/>
</dbReference>
<organism evidence="2 3">
    <name type="scientific">Polymorphospora rubra</name>
    <dbReference type="NCBI Taxonomy" id="338584"/>
    <lineage>
        <taxon>Bacteria</taxon>
        <taxon>Bacillati</taxon>
        <taxon>Actinomycetota</taxon>
        <taxon>Actinomycetes</taxon>
        <taxon>Micromonosporales</taxon>
        <taxon>Micromonosporaceae</taxon>
        <taxon>Polymorphospora</taxon>
    </lineage>
</organism>
<dbReference type="EMBL" id="AP023359">
    <property type="protein sequence ID" value="BCJ66449.1"/>
    <property type="molecule type" value="Genomic_DNA"/>
</dbReference>
<evidence type="ECO:0000313" key="2">
    <source>
        <dbReference type="EMBL" id="BCJ66449.1"/>
    </source>
</evidence>
<evidence type="ECO:0000313" key="3">
    <source>
        <dbReference type="Proteomes" id="UP000680866"/>
    </source>
</evidence>
<dbReference type="Pfam" id="PF05685">
    <property type="entry name" value="Uma2"/>
    <property type="match status" value="1"/>
</dbReference>
<accession>A0A810N2M2</accession>
<dbReference type="InterPro" id="IPR012296">
    <property type="entry name" value="Nuclease_put_TT1808"/>
</dbReference>
<dbReference type="InterPro" id="IPR011335">
    <property type="entry name" value="Restrct_endonuc-II-like"/>
</dbReference>
<gene>
    <name evidence="2" type="ORF">Prubr_34700</name>
</gene>
<sequence length="182" mass="20029">MSGAITQRAEPWTEEEYLALGDAFRRAELFDGGLHLPPAPTLRHQVIAHRLAEELDGGGRTAGLLTFHSVNVRLRAARLTIPDVVVTEVITLTEPAVNASAVRLVGEVVSPTNAAIDLVLKMHYYAAAKIGWYLIVEQDTKSLRLYRLHGVSYVEHAVARPGEVLRLTEPVVADIRPEDLHT</sequence>